<feature type="transmembrane region" description="Helical" evidence="1">
    <location>
        <begin position="88"/>
        <end position="108"/>
    </location>
</feature>
<dbReference type="EMBL" id="CAMPGE010019503">
    <property type="protein sequence ID" value="CAI2377832.1"/>
    <property type="molecule type" value="Genomic_DNA"/>
</dbReference>
<evidence type="ECO:0000256" key="1">
    <source>
        <dbReference type="SAM" id="Phobius"/>
    </source>
</evidence>
<accession>A0AAD1XS47</accession>
<dbReference type="AlphaFoldDB" id="A0AAD1XS47"/>
<protein>
    <submittedName>
        <fullName evidence="2">Uncharacterized protein</fullName>
    </submittedName>
</protein>
<keyword evidence="1" id="KW-1133">Transmembrane helix</keyword>
<keyword evidence="1" id="KW-0472">Membrane</keyword>
<keyword evidence="1" id="KW-0812">Transmembrane</keyword>
<comment type="caution">
    <text evidence="2">The sequence shown here is derived from an EMBL/GenBank/DDBJ whole genome shotgun (WGS) entry which is preliminary data.</text>
</comment>
<name>A0AAD1XS47_EUPCR</name>
<feature type="transmembrane region" description="Helical" evidence="1">
    <location>
        <begin position="60"/>
        <end position="81"/>
    </location>
</feature>
<sequence>MTLYCLNNEFLSFTRSFTIFRIFPYAFIAGLFLSEIISPACVASTVSINLDFMSNFSFEIYFSLLFLALLFLIISYLFTSLIAARKHFVCILTIFSSISLNFSLRYSVLFSE</sequence>
<keyword evidence="3" id="KW-1185">Reference proteome</keyword>
<reference evidence="2" key="1">
    <citation type="submission" date="2023-07" db="EMBL/GenBank/DDBJ databases">
        <authorList>
            <consortium name="AG Swart"/>
            <person name="Singh M."/>
            <person name="Singh A."/>
            <person name="Seah K."/>
            <person name="Emmerich C."/>
        </authorList>
    </citation>
    <scope>NUCLEOTIDE SEQUENCE</scope>
    <source>
        <strain evidence="2">DP1</strain>
    </source>
</reference>
<feature type="transmembrane region" description="Helical" evidence="1">
    <location>
        <begin position="22"/>
        <end position="48"/>
    </location>
</feature>
<gene>
    <name evidence="2" type="ORF">ECRASSUSDP1_LOCUS19222</name>
</gene>
<evidence type="ECO:0000313" key="2">
    <source>
        <dbReference type="EMBL" id="CAI2377832.1"/>
    </source>
</evidence>
<proteinExistence type="predicted"/>
<evidence type="ECO:0000313" key="3">
    <source>
        <dbReference type="Proteomes" id="UP001295684"/>
    </source>
</evidence>
<organism evidence="2 3">
    <name type="scientific">Euplotes crassus</name>
    <dbReference type="NCBI Taxonomy" id="5936"/>
    <lineage>
        <taxon>Eukaryota</taxon>
        <taxon>Sar</taxon>
        <taxon>Alveolata</taxon>
        <taxon>Ciliophora</taxon>
        <taxon>Intramacronucleata</taxon>
        <taxon>Spirotrichea</taxon>
        <taxon>Hypotrichia</taxon>
        <taxon>Euplotida</taxon>
        <taxon>Euplotidae</taxon>
        <taxon>Moneuplotes</taxon>
    </lineage>
</organism>
<dbReference type="Proteomes" id="UP001295684">
    <property type="component" value="Unassembled WGS sequence"/>
</dbReference>